<feature type="repeat" description="ANK" evidence="2">
    <location>
        <begin position="1121"/>
        <end position="1153"/>
    </location>
</feature>
<dbReference type="Gene3D" id="1.25.40.20">
    <property type="entry name" value="Ankyrin repeat-containing domain"/>
    <property type="match status" value="2"/>
</dbReference>
<dbReference type="PANTHER" id="PTHR46082">
    <property type="entry name" value="ATP/GTP-BINDING PROTEIN-RELATED"/>
    <property type="match status" value="1"/>
</dbReference>
<dbReference type="Pfam" id="PF24883">
    <property type="entry name" value="NPHP3_N"/>
    <property type="match status" value="1"/>
</dbReference>
<dbReference type="SUPFAM" id="SSF48403">
    <property type="entry name" value="Ankyrin repeat"/>
    <property type="match status" value="2"/>
</dbReference>
<dbReference type="InterPro" id="IPR027417">
    <property type="entry name" value="P-loop_NTPase"/>
</dbReference>
<evidence type="ECO:0000256" key="1">
    <source>
        <dbReference type="ARBA" id="ARBA00022737"/>
    </source>
</evidence>
<dbReference type="STRING" id="1284197.S8AN56"/>
<evidence type="ECO:0000259" key="4">
    <source>
        <dbReference type="Pfam" id="PF01048"/>
    </source>
</evidence>
<dbReference type="SMART" id="SM00248">
    <property type="entry name" value="ANK"/>
    <property type="match status" value="13"/>
</dbReference>
<dbReference type="SUPFAM" id="SSF53167">
    <property type="entry name" value="Purine and uridine phosphorylases"/>
    <property type="match status" value="1"/>
</dbReference>
<evidence type="ECO:0000313" key="6">
    <source>
        <dbReference type="EMBL" id="EPS42586.1"/>
    </source>
</evidence>
<dbReference type="OrthoDB" id="195446at2759"/>
<dbReference type="InterPro" id="IPR056884">
    <property type="entry name" value="NPHP3-like_N"/>
</dbReference>
<proteinExistence type="predicted"/>
<sequence length="1501" mass="165816">MLIEASANAWQHGDYTVGWLCALPKEQTAATVMLDETHPSLDNPVNDSNHYTVGSIGGHNIVITCLPLGPLGKHGTISATVVAQQMARTFSNIKTIFLIGIGGGIPANKVRLGDVVVSTPVGVFPGVVQWDLGKTGAGGQFERVGCLNGPPMSVLTALSKLQVDHEIKGSKIPEYLDNVAIKYPKVAGKYLKSKEMEDVLFKSTYAHVEQPPVDSQAEDEEYDEDEDETSCRWCDRSKVVKRKPRDMLIHYGLIASGNQVVKDAALRNDLNQELSGQLLCIEMEAAGLMSNFPCIVIRGICNYADSHKNDDWEQYAAIVAAAFAKELLGYVQPDEVKRERALKDQLDEIMGEISQLQKDVQNIRLRSDKKEDIEILNWLTPHDYGPQQTDLIRRRQKGTGAWFLDSPEFQHWLATPNEILFCPGIPGAGKTIVCATAIDHVLRIYGEDENSAVAYIYFGFKSQNLQSPERILASILKQLCRNYVPDSVKTLYESHKKKGTEPLLEEIFELLVSVAALYSRVFILADAIDECESSNGYRRLFLSQISKLQSLTQMNFLATSRKLPDITTWFEEKQATKLEIFARTEDIKVFVENRLSLIEGAVQYDQGLQEEVKSKISERIDGMFLLVQLRLDSLNNKASPSAVRNALKTQATGTNAYDAAYRDAIETISIEADGTPEVMKALSWIVRAKRQLTTQELGDAIAVETGTKELDRSKIPAIVFLVSKFRGIVTIEQTSGIIRLVHHTAQEFFDRTWMSWFPRADLIIGYSCLTYLLYDDFKAGVCGTTEGLAKRMEEYALYNYAANNWGNHKSVDGSELVLEFFANQGCMSASCEILGGPFEYNEDKTFADISSVHMAAFFGLPKTMGMLLEQGADIETPTSLERTPLSFAAENKQVEMVDFMINKGASLEARDLMGWTSLRWALREKRNPVVGLLTSRGADVNSKDDITHQTPLLSAIFNNDSASVRSLLEHGADLNLEITHKWLSPLWVAVHEMPNEEIIALLLEHGADFEIQLPQPINLLPKILAMALQPSGRYRSLILTIIKMGSLNIKSISPVPMTILEAAISHFPWTDLVKAIVETGVSSEILSGDGKPPLIAAVEIGSQEVVKFLIAKEFDVNAKWNYQTPLHIAARIGDPTFILLLIANGANLEARDDKDRTPLLVAIEHGHEKAALALVAGDAVIEPETTYPCEKPIVSALNAGWVRLVNGLLLRGADSEARTTKGESILQVATKHCDLGLVQYILLSKPPGMDVNEKDADGLTPMHLAIKHSKIPDYGIETVLNLLKLHGANLAARDNSKRAPLHIAAMYGNTRAIKSLIPWGADIHAIASFGRMPLHFAAEYGRMEAVSVLCGFNAWVEAWTSYGCTPLHLAVIWGHPQTVGALVNHGASIEARSWSGQTPLHLAAISPYSARTIPYLGQRWPSPLSSLAIDIPNKKEKTAINLAVQLGNITAISFRREALGNMCKARLYRRSGPPVSDFQIHFRLICGRSQDEKLRLPAQAG</sequence>
<evidence type="ECO:0000256" key="2">
    <source>
        <dbReference type="PROSITE-ProRule" id="PRU00023"/>
    </source>
</evidence>
<dbReference type="GO" id="GO:0009116">
    <property type="term" value="P:nucleoside metabolic process"/>
    <property type="evidence" value="ECO:0007669"/>
    <property type="project" value="InterPro"/>
</dbReference>
<reference evidence="7" key="2">
    <citation type="submission" date="2013-04" db="EMBL/GenBank/DDBJ databases">
        <title>Genomic mechanisms accounting for the adaptation to parasitism in nematode-trapping fungi.</title>
        <authorList>
            <person name="Ahren D.G."/>
        </authorList>
    </citation>
    <scope>NUCLEOTIDE SEQUENCE [LARGE SCALE GENOMIC DNA]</scope>
    <source>
        <strain evidence="7">CBS 200.50</strain>
    </source>
</reference>
<feature type="repeat" description="ANK" evidence="2">
    <location>
        <begin position="913"/>
        <end position="945"/>
    </location>
</feature>
<dbReference type="GO" id="GO:0003824">
    <property type="term" value="F:catalytic activity"/>
    <property type="evidence" value="ECO:0007669"/>
    <property type="project" value="InterPro"/>
</dbReference>
<dbReference type="Gene3D" id="3.40.50.300">
    <property type="entry name" value="P-loop containing nucleotide triphosphate hydrolases"/>
    <property type="match status" value="1"/>
</dbReference>
<dbReference type="InterPro" id="IPR035994">
    <property type="entry name" value="Nucleoside_phosphorylase_sf"/>
</dbReference>
<feature type="coiled-coil region" evidence="3">
    <location>
        <begin position="339"/>
        <end position="366"/>
    </location>
</feature>
<dbReference type="Proteomes" id="UP000015100">
    <property type="component" value="Unassembled WGS sequence"/>
</dbReference>
<evidence type="ECO:0000256" key="3">
    <source>
        <dbReference type="SAM" id="Coils"/>
    </source>
</evidence>
<dbReference type="PROSITE" id="PS50297">
    <property type="entry name" value="ANK_REP_REGION"/>
    <property type="match status" value="8"/>
</dbReference>
<dbReference type="PANTHER" id="PTHR46082:SF11">
    <property type="entry name" value="AAA+ ATPASE DOMAIN-CONTAINING PROTEIN-RELATED"/>
    <property type="match status" value="1"/>
</dbReference>
<feature type="repeat" description="ANK" evidence="2">
    <location>
        <begin position="880"/>
        <end position="912"/>
    </location>
</feature>
<keyword evidence="2" id="KW-0040">ANK repeat</keyword>
<dbReference type="eggNOG" id="KOG4177">
    <property type="taxonomic scope" value="Eukaryota"/>
</dbReference>
<evidence type="ECO:0000313" key="7">
    <source>
        <dbReference type="Proteomes" id="UP000015100"/>
    </source>
</evidence>
<comment type="caution">
    <text evidence="6">The sequence shown here is derived from an EMBL/GenBank/DDBJ whole genome shotgun (WGS) entry which is preliminary data.</text>
</comment>
<keyword evidence="3" id="KW-0175">Coiled coil</keyword>
<keyword evidence="7" id="KW-1185">Reference proteome</keyword>
<feature type="repeat" description="ANK" evidence="2">
    <location>
        <begin position="947"/>
        <end position="979"/>
    </location>
</feature>
<reference evidence="6 7" key="1">
    <citation type="journal article" date="2013" name="PLoS Genet.">
        <title>Genomic mechanisms accounting for the adaptation to parasitism in nematode-trapping fungi.</title>
        <authorList>
            <person name="Meerupati T."/>
            <person name="Andersson K.M."/>
            <person name="Friman E."/>
            <person name="Kumar D."/>
            <person name="Tunlid A."/>
            <person name="Ahren D."/>
        </authorList>
    </citation>
    <scope>NUCLEOTIDE SEQUENCE [LARGE SCALE GENOMIC DNA]</scope>
    <source>
        <strain evidence="6 7">CBS 200.50</strain>
    </source>
</reference>
<dbReference type="Pfam" id="PF12796">
    <property type="entry name" value="Ank_2"/>
    <property type="match status" value="3"/>
</dbReference>
<evidence type="ECO:0000259" key="5">
    <source>
        <dbReference type="Pfam" id="PF24883"/>
    </source>
</evidence>
<protein>
    <submittedName>
        <fullName evidence="6">Uncharacterized protein</fullName>
    </submittedName>
</protein>
<dbReference type="Pfam" id="PF01048">
    <property type="entry name" value="PNP_UDP_1"/>
    <property type="match status" value="1"/>
</dbReference>
<gene>
    <name evidence="6" type="ORF">H072_3388</name>
</gene>
<dbReference type="EMBL" id="AQGS01000107">
    <property type="protein sequence ID" value="EPS42586.1"/>
    <property type="molecule type" value="Genomic_DNA"/>
</dbReference>
<dbReference type="InterPro" id="IPR053137">
    <property type="entry name" value="NLR-like"/>
</dbReference>
<accession>S8AN56</accession>
<feature type="repeat" description="ANK" evidence="2">
    <location>
        <begin position="1089"/>
        <end position="1121"/>
    </location>
</feature>
<dbReference type="InterPro" id="IPR000845">
    <property type="entry name" value="Nucleoside_phosphorylase_d"/>
</dbReference>
<feature type="domain" description="Nephrocystin 3-like N-terminal" evidence="5">
    <location>
        <begin position="398"/>
        <end position="561"/>
    </location>
</feature>
<feature type="repeat" description="ANK" evidence="2">
    <location>
        <begin position="1257"/>
        <end position="1295"/>
    </location>
</feature>
<name>S8AN56_DACHA</name>
<dbReference type="InterPro" id="IPR036770">
    <property type="entry name" value="Ankyrin_rpt-contain_sf"/>
</dbReference>
<dbReference type="HOGENOM" id="CLU_000288_34_2_1"/>
<feature type="repeat" description="ANK" evidence="2">
    <location>
        <begin position="1296"/>
        <end position="1328"/>
    </location>
</feature>
<feature type="repeat" description="ANK" evidence="2">
    <location>
        <begin position="847"/>
        <end position="879"/>
    </location>
</feature>
<dbReference type="InterPro" id="IPR002110">
    <property type="entry name" value="Ankyrin_rpt"/>
</dbReference>
<organism evidence="6 7">
    <name type="scientific">Dactylellina haptotyla (strain CBS 200.50)</name>
    <name type="common">Nematode-trapping fungus</name>
    <name type="synonym">Monacrosporium haptotylum</name>
    <dbReference type="NCBI Taxonomy" id="1284197"/>
    <lineage>
        <taxon>Eukaryota</taxon>
        <taxon>Fungi</taxon>
        <taxon>Dikarya</taxon>
        <taxon>Ascomycota</taxon>
        <taxon>Pezizomycotina</taxon>
        <taxon>Orbiliomycetes</taxon>
        <taxon>Orbiliales</taxon>
        <taxon>Orbiliaceae</taxon>
        <taxon>Dactylellina</taxon>
    </lineage>
</organism>
<dbReference type="Gene3D" id="3.40.50.1580">
    <property type="entry name" value="Nucleoside phosphorylase domain"/>
    <property type="match status" value="1"/>
</dbReference>
<keyword evidence="1" id="KW-0677">Repeat</keyword>
<feature type="domain" description="Nucleoside phosphorylase" evidence="4">
    <location>
        <begin position="20"/>
        <end position="325"/>
    </location>
</feature>
<dbReference type="PROSITE" id="PS50088">
    <property type="entry name" value="ANK_REPEAT"/>
    <property type="match status" value="9"/>
</dbReference>
<feature type="repeat" description="ANK" evidence="2">
    <location>
        <begin position="1362"/>
        <end position="1394"/>
    </location>
</feature>